<evidence type="ECO:0000313" key="2">
    <source>
        <dbReference type="EMBL" id="KAK4016383.1"/>
    </source>
</evidence>
<proteinExistence type="predicted"/>
<keyword evidence="3" id="KW-1185">Reference proteome</keyword>
<dbReference type="Proteomes" id="UP001234178">
    <property type="component" value="Unassembled WGS sequence"/>
</dbReference>
<name>A0ABQ9ZTX8_9CRUS</name>
<accession>A0ABQ9ZTX8</accession>
<feature type="region of interest" description="Disordered" evidence="1">
    <location>
        <begin position="1"/>
        <end position="108"/>
    </location>
</feature>
<protein>
    <submittedName>
        <fullName evidence="2">Uncharacterized protein</fullName>
    </submittedName>
</protein>
<feature type="compositionally biased region" description="Acidic residues" evidence="1">
    <location>
        <begin position="35"/>
        <end position="50"/>
    </location>
</feature>
<dbReference type="EMBL" id="JAOYFB010000005">
    <property type="protein sequence ID" value="KAK4016383.1"/>
    <property type="molecule type" value="Genomic_DNA"/>
</dbReference>
<organism evidence="2 3">
    <name type="scientific">Daphnia magna</name>
    <dbReference type="NCBI Taxonomy" id="35525"/>
    <lineage>
        <taxon>Eukaryota</taxon>
        <taxon>Metazoa</taxon>
        <taxon>Ecdysozoa</taxon>
        <taxon>Arthropoda</taxon>
        <taxon>Crustacea</taxon>
        <taxon>Branchiopoda</taxon>
        <taxon>Diplostraca</taxon>
        <taxon>Cladocera</taxon>
        <taxon>Anomopoda</taxon>
        <taxon>Daphniidae</taxon>
        <taxon>Daphnia</taxon>
    </lineage>
</organism>
<evidence type="ECO:0000313" key="3">
    <source>
        <dbReference type="Proteomes" id="UP001234178"/>
    </source>
</evidence>
<gene>
    <name evidence="2" type="ORF">OUZ56_031334</name>
</gene>
<evidence type="ECO:0000256" key="1">
    <source>
        <dbReference type="SAM" id="MobiDB-lite"/>
    </source>
</evidence>
<reference evidence="2 3" key="1">
    <citation type="journal article" date="2023" name="Nucleic Acids Res.">
        <title>The hologenome of Daphnia magna reveals possible DNA methylation and microbiome-mediated evolution of the host genome.</title>
        <authorList>
            <person name="Chaturvedi A."/>
            <person name="Li X."/>
            <person name="Dhandapani V."/>
            <person name="Marshall H."/>
            <person name="Kissane S."/>
            <person name="Cuenca-Cambronero M."/>
            <person name="Asole G."/>
            <person name="Calvet F."/>
            <person name="Ruiz-Romero M."/>
            <person name="Marangio P."/>
            <person name="Guigo R."/>
            <person name="Rago D."/>
            <person name="Mirbahai L."/>
            <person name="Eastwood N."/>
            <person name="Colbourne J.K."/>
            <person name="Zhou J."/>
            <person name="Mallon E."/>
            <person name="Orsini L."/>
        </authorList>
    </citation>
    <scope>NUCLEOTIDE SEQUENCE [LARGE SCALE GENOMIC DNA]</scope>
    <source>
        <strain evidence="2">LRV0_1</strain>
    </source>
</reference>
<feature type="compositionally biased region" description="Basic and acidic residues" evidence="1">
    <location>
        <begin position="85"/>
        <end position="108"/>
    </location>
</feature>
<comment type="caution">
    <text evidence="2">The sequence shown here is derived from an EMBL/GenBank/DDBJ whole genome shotgun (WGS) entry which is preliminary data.</text>
</comment>
<sequence>MTQSPEIDDTSIAADDPLTELSSTDANDESCNAKEEEEEEEEEEEVEEKEIFELVQTMGASTTDKKKRSTKNGCTTTTTTNPNSREADGRMPNGVEERDAYRRTAADAERSIRLPSTKEDDCNFHAAALNSLRLIPFIISLLLNDKSSKREVKSLLFACNDKQKAKSKKNGTKTFHRL</sequence>